<name>A0A832ZWQ8_CALS0</name>
<dbReference type="PANTHER" id="PTHR28008:SF1">
    <property type="entry name" value="DOMAIN PROTEIN, PUTATIVE (AFU_ORTHOLOGUE AFUA_3G10980)-RELATED"/>
    <property type="match status" value="1"/>
</dbReference>
<feature type="transmembrane region" description="Helical" evidence="1">
    <location>
        <begin position="7"/>
        <end position="28"/>
    </location>
</feature>
<dbReference type="Proteomes" id="UP000608579">
    <property type="component" value="Unassembled WGS sequence"/>
</dbReference>
<gene>
    <name evidence="2" type="ORF">EYH45_06765</name>
</gene>
<keyword evidence="1" id="KW-0472">Membrane</keyword>
<proteinExistence type="predicted"/>
<feature type="transmembrane region" description="Helical" evidence="1">
    <location>
        <begin position="48"/>
        <end position="66"/>
    </location>
</feature>
<feature type="transmembrane region" description="Helical" evidence="1">
    <location>
        <begin position="73"/>
        <end position="90"/>
    </location>
</feature>
<feature type="transmembrane region" description="Helical" evidence="1">
    <location>
        <begin position="96"/>
        <end position="117"/>
    </location>
</feature>
<comment type="caution">
    <text evidence="2">The sequence shown here is derived from an EMBL/GenBank/DDBJ whole genome shotgun (WGS) entry which is preliminary data.</text>
</comment>
<evidence type="ECO:0008006" key="4">
    <source>
        <dbReference type="Google" id="ProtNLM"/>
    </source>
</evidence>
<protein>
    <recommendedName>
        <fullName evidence="4">VanZ-like domain-containing protein</fullName>
    </recommendedName>
</protein>
<dbReference type="EMBL" id="DQVM01000129">
    <property type="protein sequence ID" value="HIQ30248.1"/>
    <property type="molecule type" value="Genomic_DNA"/>
</dbReference>
<accession>A0A832ZWQ8</accession>
<dbReference type="AlphaFoldDB" id="A0A832ZWQ8"/>
<reference evidence="2" key="1">
    <citation type="journal article" date="2020" name="ISME J.">
        <title>Gammaproteobacteria mediating utilization of methyl-, sulfur- and petroleum organic compounds in deep ocean hydrothermal plumes.</title>
        <authorList>
            <person name="Zhou Z."/>
            <person name="Liu Y."/>
            <person name="Pan J."/>
            <person name="Cron B.R."/>
            <person name="Toner B.M."/>
            <person name="Anantharaman K."/>
            <person name="Breier J.A."/>
            <person name="Dick G.J."/>
            <person name="Li M."/>
        </authorList>
    </citation>
    <scope>NUCLEOTIDE SEQUENCE</scope>
    <source>
        <strain evidence="2">SZUA-1515</strain>
    </source>
</reference>
<evidence type="ECO:0000313" key="3">
    <source>
        <dbReference type="Proteomes" id="UP000608579"/>
    </source>
</evidence>
<sequence length="123" mass="13468">MLRYSAWMWYLLAVTYHITLVVLSIIPVSFLLSYVEATPIAGLESQDLLMHFTAYFILTILWRKVILTNRGSAGIAIATGGVLEAAQYAIPWRSFSIFDFLTGAAGTAAAVGLAALLRRRAVS</sequence>
<organism evidence="2 3">
    <name type="scientific">Caldiarchaeum subterraneum</name>
    <dbReference type="NCBI Taxonomy" id="311458"/>
    <lineage>
        <taxon>Archaea</taxon>
        <taxon>Nitrososphaerota</taxon>
        <taxon>Candidatus Caldarchaeales</taxon>
        <taxon>Candidatus Caldarchaeaceae</taxon>
        <taxon>Candidatus Caldarchaeum</taxon>
    </lineage>
</organism>
<dbReference type="PANTHER" id="PTHR28008">
    <property type="entry name" value="DOMAIN PROTEIN, PUTATIVE (AFU_ORTHOLOGUE AFUA_3G10980)-RELATED"/>
    <property type="match status" value="1"/>
</dbReference>
<keyword evidence="1" id="KW-0812">Transmembrane</keyword>
<evidence type="ECO:0000313" key="2">
    <source>
        <dbReference type="EMBL" id="HIQ30248.1"/>
    </source>
</evidence>
<keyword evidence="1" id="KW-1133">Transmembrane helix</keyword>
<evidence type="ECO:0000256" key="1">
    <source>
        <dbReference type="SAM" id="Phobius"/>
    </source>
</evidence>